<comment type="catalytic activity">
    <reaction evidence="8 9 10">
        <text>2-[(2R,5Z)-2-carboxy-4-methylthiazol-5(2H)-ylidene]ethyl phosphate + 4-amino-2-methyl-5-(diphosphooxymethyl)pyrimidine + 2 H(+) = thiamine phosphate + CO2 + diphosphate</text>
        <dbReference type="Rhea" id="RHEA:47844"/>
        <dbReference type="ChEBI" id="CHEBI:15378"/>
        <dbReference type="ChEBI" id="CHEBI:16526"/>
        <dbReference type="ChEBI" id="CHEBI:33019"/>
        <dbReference type="ChEBI" id="CHEBI:37575"/>
        <dbReference type="ChEBI" id="CHEBI:57841"/>
        <dbReference type="ChEBI" id="CHEBI:62899"/>
        <dbReference type="EC" id="2.5.1.3"/>
    </reaction>
</comment>
<feature type="binding site" evidence="9">
    <location>
        <position position="68"/>
    </location>
    <ligand>
        <name>4-amino-2-methyl-5-(diphosphooxymethyl)pyrimidine</name>
        <dbReference type="ChEBI" id="CHEBI:57841"/>
    </ligand>
</feature>
<keyword evidence="2 9" id="KW-0808">Transferase</keyword>
<feature type="binding site" evidence="9">
    <location>
        <begin position="133"/>
        <end position="135"/>
    </location>
    <ligand>
        <name>2-[(2R,5Z)-2-carboxy-4-methylthiazol-5(2H)-ylidene]ethyl phosphate</name>
        <dbReference type="ChEBI" id="CHEBI:62899"/>
    </ligand>
</feature>
<accession>A0A162ZLS9</accession>
<dbReference type="HAMAP" id="MF_00097">
    <property type="entry name" value="TMP_synthase"/>
    <property type="match status" value="1"/>
</dbReference>
<keyword evidence="14" id="KW-1185">Reference proteome</keyword>
<dbReference type="InterPro" id="IPR036206">
    <property type="entry name" value="ThiamineP_synth_sf"/>
</dbReference>
<evidence type="ECO:0000256" key="3">
    <source>
        <dbReference type="ARBA" id="ARBA00022723"/>
    </source>
</evidence>
<dbReference type="CDD" id="cd00564">
    <property type="entry name" value="TMP_TenI"/>
    <property type="match status" value="1"/>
</dbReference>
<comment type="caution">
    <text evidence="9">Lacks conserved residue(s) required for the propagation of feature annotation.</text>
</comment>
<dbReference type="EC" id="2.5.1.3" evidence="9"/>
<dbReference type="Pfam" id="PF02581">
    <property type="entry name" value="TMP-TENI"/>
    <property type="match status" value="1"/>
</dbReference>
<evidence type="ECO:0000256" key="4">
    <source>
        <dbReference type="ARBA" id="ARBA00022842"/>
    </source>
</evidence>
<evidence type="ECO:0000313" key="13">
    <source>
        <dbReference type="EMBL" id="KZS39892.1"/>
    </source>
</evidence>
<dbReference type="Gene3D" id="3.20.20.70">
    <property type="entry name" value="Aldolase class I"/>
    <property type="match status" value="1"/>
</dbReference>
<comment type="catalytic activity">
    <reaction evidence="6 9 10">
        <text>4-methyl-5-(2-phosphooxyethyl)-thiazole + 4-amino-2-methyl-5-(diphosphooxymethyl)pyrimidine + H(+) = thiamine phosphate + diphosphate</text>
        <dbReference type="Rhea" id="RHEA:22328"/>
        <dbReference type="ChEBI" id="CHEBI:15378"/>
        <dbReference type="ChEBI" id="CHEBI:33019"/>
        <dbReference type="ChEBI" id="CHEBI:37575"/>
        <dbReference type="ChEBI" id="CHEBI:57841"/>
        <dbReference type="ChEBI" id="CHEBI:58296"/>
        <dbReference type="EC" id="2.5.1.3"/>
    </reaction>
</comment>
<evidence type="ECO:0000256" key="7">
    <source>
        <dbReference type="ARBA" id="ARBA00047851"/>
    </source>
</evidence>
<dbReference type="STRING" id="1642818.AWE51_09615"/>
<feature type="binding site" evidence="9">
    <location>
        <position position="88"/>
    </location>
    <ligand>
        <name>Mg(2+)</name>
        <dbReference type="ChEBI" id="CHEBI:18420"/>
    </ligand>
</feature>
<feature type="domain" description="Thiamine phosphate synthase/TenI" evidence="12">
    <location>
        <begin position="18"/>
        <end position="189"/>
    </location>
</feature>
<evidence type="ECO:0000256" key="8">
    <source>
        <dbReference type="ARBA" id="ARBA00047883"/>
    </source>
</evidence>
<keyword evidence="4 9" id="KW-0460">Magnesium</keyword>
<evidence type="ECO:0000313" key="14">
    <source>
        <dbReference type="Proteomes" id="UP000076715"/>
    </source>
</evidence>
<dbReference type="PANTHER" id="PTHR20857">
    <property type="entry name" value="THIAMINE-PHOSPHATE PYROPHOSPHORYLASE"/>
    <property type="match status" value="1"/>
</dbReference>
<dbReference type="InterPro" id="IPR022998">
    <property type="entry name" value="ThiamineP_synth_TenI"/>
</dbReference>
<protein>
    <recommendedName>
        <fullName evidence="9">Thiamine-phosphate synthase</fullName>
        <shortName evidence="9">TP synthase</shortName>
        <shortName evidence="9">TPS</shortName>
        <ecNumber evidence="9">2.5.1.3</ecNumber>
    </recommendedName>
    <alternativeName>
        <fullName evidence="9">Thiamine-phosphate pyrophosphorylase</fullName>
        <shortName evidence="9">TMP pyrophosphorylase</shortName>
        <shortName evidence="9">TMP-PPase</shortName>
    </alternativeName>
</protein>
<sequence length="219" mass="23986">MQMKEVSLQYISQGKTPNDHLYHIEEVCKAGGAWIQLRLKDVDMVTYLDTALKCRKICDQYNAIMIVNDNVSIAKAILADGVHLGLEDMDPVEARKILGANFIIGGTANTIKDCMQHDMNGVDYIGLGPFRHTTTKKKLSPILGNEGYAKIITEFKNQNSEMPIVAIGGIDYNNISGLINAGVSGIAVSGMLTNKKNLKEKIEDVKSLISSELKLKCNG</sequence>
<dbReference type="Proteomes" id="UP000076715">
    <property type="component" value="Unassembled WGS sequence"/>
</dbReference>
<feature type="binding site" evidence="9">
    <location>
        <position position="107"/>
    </location>
    <ligand>
        <name>4-amino-2-methyl-5-(diphosphooxymethyl)pyrimidine</name>
        <dbReference type="ChEBI" id="CHEBI:57841"/>
    </ligand>
</feature>
<feature type="binding site" evidence="9">
    <location>
        <position position="69"/>
    </location>
    <ligand>
        <name>Mg(2+)</name>
        <dbReference type="ChEBI" id="CHEBI:18420"/>
    </ligand>
</feature>
<evidence type="ECO:0000256" key="1">
    <source>
        <dbReference type="ARBA" id="ARBA00005165"/>
    </source>
</evidence>
<dbReference type="InterPro" id="IPR013785">
    <property type="entry name" value="Aldolase_TIM"/>
</dbReference>
<dbReference type="AlphaFoldDB" id="A0A162ZLS9"/>
<name>A0A162ZLS9_9FLAO</name>
<evidence type="ECO:0000256" key="2">
    <source>
        <dbReference type="ARBA" id="ARBA00022679"/>
    </source>
</evidence>
<feature type="binding site" evidence="9">
    <location>
        <position position="136"/>
    </location>
    <ligand>
        <name>4-amino-2-methyl-5-(diphosphooxymethyl)pyrimidine</name>
        <dbReference type="ChEBI" id="CHEBI:57841"/>
    </ligand>
</feature>
<dbReference type="GO" id="GO:0004789">
    <property type="term" value="F:thiamine-phosphate diphosphorylase activity"/>
    <property type="evidence" value="ECO:0007669"/>
    <property type="project" value="UniProtKB-UniRule"/>
</dbReference>
<dbReference type="UniPathway" id="UPA00060">
    <property type="reaction ID" value="UER00141"/>
</dbReference>
<dbReference type="SUPFAM" id="SSF51391">
    <property type="entry name" value="Thiamin phosphate synthase"/>
    <property type="match status" value="1"/>
</dbReference>
<reference evidence="13 14" key="1">
    <citation type="submission" date="2016-01" db="EMBL/GenBank/DDBJ databases">
        <title>The draft genome sequence of Aquimarina sp. RZW4-3-2.</title>
        <authorList>
            <person name="Wang Y."/>
        </authorList>
    </citation>
    <scope>NUCLEOTIDE SEQUENCE [LARGE SCALE GENOMIC DNA]</scope>
    <source>
        <strain evidence="13 14">RZW4-3-2</strain>
    </source>
</reference>
<comment type="cofactor">
    <cofactor evidence="9">
        <name>Mg(2+)</name>
        <dbReference type="ChEBI" id="CHEBI:18420"/>
    </cofactor>
    <text evidence="9">Binds 1 Mg(2+) ion per subunit.</text>
</comment>
<dbReference type="PANTHER" id="PTHR20857:SF15">
    <property type="entry name" value="THIAMINE-PHOSPHATE SYNTHASE"/>
    <property type="match status" value="1"/>
</dbReference>
<feature type="binding site" evidence="9">
    <location>
        <position position="169"/>
    </location>
    <ligand>
        <name>2-[(2R,5Z)-2-carboxy-4-methylthiazol-5(2H)-ylidene]ethyl phosphate</name>
        <dbReference type="ChEBI" id="CHEBI:62899"/>
    </ligand>
</feature>
<keyword evidence="5 9" id="KW-0784">Thiamine biosynthesis</keyword>
<dbReference type="GO" id="GO:0009229">
    <property type="term" value="P:thiamine diphosphate biosynthetic process"/>
    <property type="evidence" value="ECO:0007669"/>
    <property type="project" value="UniProtKB-UniRule"/>
</dbReference>
<proteinExistence type="inferred from homology"/>
<evidence type="ECO:0000256" key="6">
    <source>
        <dbReference type="ARBA" id="ARBA00047334"/>
    </source>
</evidence>
<keyword evidence="3 9" id="KW-0479">Metal-binding</keyword>
<organism evidence="13 14">
    <name type="scientific">Aquimarina aggregata</name>
    <dbReference type="NCBI Taxonomy" id="1642818"/>
    <lineage>
        <taxon>Bacteria</taxon>
        <taxon>Pseudomonadati</taxon>
        <taxon>Bacteroidota</taxon>
        <taxon>Flavobacteriia</taxon>
        <taxon>Flavobacteriales</taxon>
        <taxon>Flavobacteriaceae</taxon>
        <taxon>Aquimarina</taxon>
    </lineage>
</organism>
<evidence type="ECO:0000256" key="11">
    <source>
        <dbReference type="RuleBase" id="RU004253"/>
    </source>
</evidence>
<dbReference type="GO" id="GO:0005737">
    <property type="term" value="C:cytoplasm"/>
    <property type="evidence" value="ECO:0007669"/>
    <property type="project" value="TreeGrafter"/>
</dbReference>
<dbReference type="GO" id="GO:0000287">
    <property type="term" value="F:magnesium ion binding"/>
    <property type="evidence" value="ECO:0007669"/>
    <property type="project" value="UniProtKB-UniRule"/>
</dbReference>
<dbReference type="GO" id="GO:0009228">
    <property type="term" value="P:thiamine biosynthetic process"/>
    <property type="evidence" value="ECO:0007669"/>
    <property type="project" value="UniProtKB-KW"/>
</dbReference>
<evidence type="ECO:0000259" key="12">
    <source>
        <dbReference type="Pfam" id="PF02581"/>
    </source>
</evidence>
<comment type="function">
    <text evidence="9">Condenses 4-methyl-5-(beta-hydroxyethyl)thiazole monophosphate (THZ-P) and 2-methyl-4-amino-5-hydroxymethyl pyrimidine pyrophosphate (HMP-PP) to form thiamine monophosphate (TMP).</text>
</comment>
<comment type="similarity">
    <text evidence="9 10">Belongs to the thiamine-phosphate synthase family.</text>
</comment>
<evidence type="ECO:0000256" key="10">
    <source>
        <dbReference type="RuleBase" id="RU003826"/>
    </source>
</evidence>
<dbReference type="NCBIfam" id="TIGR00693">
    <property type="entry name" value="thiE"/>
    <property type="match status" value="1"/>
</dbReference>
<comment type="pathway">
    <text evidence="1 9 11">Cofactor biosynthesis; thiamine diphosphate biosynthesis; thiamine phosphate from 4-amino-2-methyl-5-diphosphomethylpyrimidine and 4-methyl-5-(2-phosphoethyl)-thiazole: step 1/1.</text>
</comment>
<feature type="binding site" evidence="9">
    <location>
        <begin position="36"/>
        <end position="40"/>
    </location>
    <ligand>
        <name>4-amino-2-methyl-5-(diphosphooxymethyl)pyrimidine</name>
        <dbReference type="ChEBI" id="CHEBI:57841"/>
    </ligand>
</feature>
<evidence type="ECO:0000256" key="9">
    <source>
        <dbReference type="HAMAP-Rule" id="MF_00097"/>
    </source>
</evidence>
<gene>
    <name evidence="9" type="primary">thiE</name>
    <name evidence="13" type="ORF">AWE51_09615</name>
</gene>
<dbReference type="EMBL" id="LQRT01000024">
    <property type="protein sequence ID" value="KZS39892.1"/>
    <property type="molecule type" value="Genomic_DNA"/>
</dbReference>
<dbReference type="InterPro" id="IPR034291">
    <property type="entry name" value="TMP_synthase"/>
</dbReference>
<comment type="caution">
    <text evidence="13">The sequence shown here is derived from an EMBL/GenBank/DDBJ whole genome shotgun (WGS) entry which is preliminary data.</text>
</comment>
<comment type="catalytic activity">
    <reaction evidence="7 9 10">
        <text>2-(2-carboxy-4-methylthiazol-5-yl)ethyl phosphate + 4-amino-2-methyl-5-(diphosphooxymethyl)pyrimidine + 2 H(+) = thiamine phosphate + CO2 + diphosphate</text>
        <dbReference type="Rhea" id="RHEA:47848"/>
        <dbReference type="ChEBI" id="CHEBI:15378"/>
        <dbReference type="ChEBI" id="CHEBI:16526"/>
        <dbReference type="ChEBI" id="CHEBI:33019"/>
        <dbReference type="ChEBI" id="CHEBI:37575"/>
        <dbReference type="ChEBI" id="CHEBI:57841"/>
        <dbReference type="ChEBI" id="CHEBI:62890"/>
        <dbReference type="EC" id="2.5.1.3"/>
    </reaction>
</comment>
<evidence type="ECO:0000256" key="5">
    <source>
        <dbReference type="ARBA" id="ARBA00022977"/>
    </source>
</evidence>